<dbReference type="AlphaFoldDB" id="M1P0M0"/>
<dbReference type="CDD" id="cd00771">
    <property type="entry name" value="ThrRS_core"/>
    <property type="match status" value="1"/>
</dbReference>
<evidence type="ECO:0000256" key="10">
    <source>
        <dbReference type="ARBA" id="ARBA00022884"/>
    </source>
</evidence>
<dbReference type="InterPro" id="IPR006195">
    <property type="entry name" value="aa-tRNA-synth_II"/>
</dbReference>
<dbReference type="GO" id="GO:0005524">
    <property type="term" value="F:ATP binding"/>
    <property type="evidence" value="ECO:0007669"/>
    <property type="project" value="UniProtKB-KW"/>
</dbReference>
<dbReference type="GO" id="GO:0043039">
    <property type="term" value="P:tRNA aminoacylation"/>
    <property type="evidence" value="ECO:0007669"/>
    <property type="project" value="InterPro"/>
</dbReference>
<feature type="domain" description="Aminoacyl-transfer RNA synthetases class-II family profile" evidence="15">
    <location>
        <begin position="258"/>
        <end position="536"/>
    </location>
</feature>
<dbReference type="HAMAP" id="MF_00184">
    <property type="entry name" value="Thr_tRNA_synth"/>
    <property type="match status" value="1"/>
</dbReference>
<evidence type="ECO:0000256" key="14">
    <source>
        <dbReference type="ARBA" id="ARBA00049515"/>
    </source>
</evidence>
<dbReference type="PANTHER" id="PTHR11451:SF44">
    <property type="entry name" value="THREONINE--TRNA LIGASE, CHLOROPLASTIC_MITOCHONDRIAL 2"/>
    <property type="match status" value="1"/>
</dbReference>
<comment type="catalytic activity">
    <reaction evidence="14">
        <text>tRNA(Thr) + L-threonine + ATP = L-threonyl-tRNA(Thr) + AMP + diphosphate + H(+)</text>
        <dbReference type="Rhea" id="RHEA:24624"/>
        <dbReference type="Rhea" id="RHEA-COMP:9670"/>
        <dbReference type="Rhea" id="RHEA-COMP:9704"/>
        <dbReference type="ChEBI" id="CHEBI:15378"/>
        <dbReference type="ChEBI" id="CHEBI:30616"/>
        <dbReference type="ChEBI" id="CHEBI:33019"/>
        <dbReference type="ChEBI" id="CHEBI:57926"/>
        <dbReference type="ChEBI" id="CHEBI:78442"/>
        <dbReference type="ChEBI" id="CHEBI:78534"/>
        <dbReference type="ChEBI" id="CHEBI:456215"/>
        <dbReference type="EC" id="6.1.1.3"/>
    </reaction>
</comment>
<evidence type="ECO:0000256" key="8">
    <source>
        <dbReference type="ARBA" id="ARBA00022833"/>
    </source>
</evidence>
<sequence length="641" mass="73854">MKLTLPDGDELEVEEGKRVIDIAYDIGPGLGDATVGATLDGELLDLRDEIHEEGEFEIITIDSPQAVEIIRHTASHVMAQAVKRLYDDVRLAIGPAIDDGFYYDFDLSETLSEDDFDEIRDEMRKIVDEGYEIERFALDADEAKEYLAEQNEDYKLELLDEFVSEGEESVTFYRQDGFTDLCEGPHLRNTEQLEHFELLDVAGAYWRGDETNVMLQRVYGTAFTEEKELKEYIERQEEAKERDHRKLGPELDLFTFHPEVGPGLVYWHPKGTEMLNVIKDFWREKHREDGYEFVSTPHIGKSDLWKKSGHLDYFREDMFPPMKESNQEYFLKPMNCPFHVQIYQSRTRSYRDLPLRWAELGTVYRHERSGVLHGLLRARGFTQDDAHIIATPDQVKEEVTGVLDLTFDILSAFGFDDYEIALSTKPEKSVGDEDKWEKATEALKEAIVDLDLDYVVEEGEGAFYGPKIDVHLEDALGRLWQTTTVQFDFNLPERFDMTYMGSDGREHRPYMIHRALLGTLERFFGILIEHYKGAFPVWLAPVQVAVLPVTGDNHEYAEEVAGKIAEAGIRVDARTDVDENLSRQIHEAQMENIPYMLVVGDNEEESGEVSLRLRTEEDLGPRPLDEFIEFAEEKIESKALI</sequence>
<accession>M1P0M0</accession>
<dbReference type="InterPro" id="IPR012675">
    <property type="entry name" value="Beta-grasp_dom_sf"/>
</dbReference>
<dbReference type="SUPFAM" id="SSF52954">
    <property type="entry name" value="Class II aaRS ABD-related"/>
    <property type="match status" value="1"/>
</dbReference>
<evidence type="ECO:0000256" key="13">
    <source>
        <dbReference type="ARBA" id="ARBA00031900"/>
    </source>
</evidence>
<evidence type="ECO:0000256" key="1">
    <source>
        <dbReference type="ARBA" id="ARBA00008226"/>
    </source>
</evidence>
<dbReference type="EMBL" id="JX684076">
    <property type="protein sequence ID" value="AGF92896.1"/>
    <property type="molecule type" value="Genomic_DNA"/>
</dbReference>
<evidence type="ECO:0000259" key="16">
    <source>
        <dbReference type="PROSITE" id="PS51880"/>
    </source>
</evidence>
<evidence type="ECO:0000313" key="17">
    <source>
        <dbReference type="EMBL" id="AGF92896.1"/>
    </source>
</evidence>
<dbReference type="Gene3D" id="3.10.20.30">
    <property type="match status" value="1"/>
</dbReference>
<dbReference type="InterPro" id="IPR018163">
    <property type="entry name" value="Thr/Ala-tRNA-synth_IIc_edit"/>
</dbReference>
<keyword evidence="10" id="KW-0694">RNA-binding</keyword>
<keyword evidence="9" id="KW-0067">ATP-binding</keyword>
<dbReference type="Gene3D" id="3.30.54.20">
    <property type="match status" value="1"/>
</dbReference>
<dbReference type="PANTHER" id="PTHR11451">
    <property type="entry name" value="THREONINE-TRNA LIGASE"/>
    <property type="match status" value="1"/>
</dbReference>
<dbReference type="GO" id="GO:0004829">
    <property type="term" value="F:threonine-tRNA ligase activity"/>
    <property type="evidence" value="ECO:0007669"/>
    <property type="project" value="UniProtKB-EC"/>
</dbReference>
<evidence type="ECO:0000256" key="4">
    <source>
        <dbReference type="ARBA" id="ARBA00022555"/>
    </source>
</evidence>
<keyword evidence="7" id="KW-0547">Nucleotide-binding</keyword>
<dbReference type="Pfam" id="PF07973">
    <property type="entry name" value="tRNA_SAD"/>
    <property type="match status" value="1"/>
</dbReference>
<evidence type="ECO:0000256" key="6">
    <source>
        <dbReference type="ARBA" id="ARBA00022723"/>
    </source>
</evidence>
<feature type="domain" description="TGS" evidence="16">
    <location>
        <begin position="1"/>
        <end position="60"/>
    </location>
</feature>
<evidence type="ECO:0000256" key="3">
    <source>
        <dbReference type="ARBA" id="ARBA00022490"/>
    </source>
</evidence>
<dbReference type="CDD" id="cd00860">
    <property type="entry name" value="ThrRS_anticodon"/>
    <property type="match status" value="1"/>
</dbReference>
<name>M1P0M0_9ZZZZ</name>
<protein>
    <recommendedName>
        <fullName evidence="2">threonine--tRNA ligase</fullName>
        <ecNumber evidence="2">6.1.1.3</ecNumber>
    </recommendedName>
    <alternativeName>
        <fullName evidence="13">Threonyl-tRNA synthetase</fullName>
    </alternativeName>
</protein>
<dbReference type="InterPro" id="IPR045864">
    <property type="entry name" value="aa-tRNA-synth_II/BPL/LPL"/>
</dbReference>
<dbReference type="CDD" id="cd01667">
    <property type="entry name" value="TGS_ThrRS"/>
    <property type="match status" value="1"/>
</dbReference>
<keyword evidence="8" id="KW-0862">Zinc</keyword>
<dbReference type="GO" id="GO:0000049">
    <property type="term" value="F:tRNA binding"/>
    <property type="evidence" value="ECO:0007669"/>
    <property type="project" value="UniProtKB-KW"/>
</dbReference>
<dbReference type="EC" id="6.1.1.3" evidence="2"/>
<dbReference type="InterPro" id="IPR047246">
    <property type="entry name" value="ThrRS_anticodon"/>
</dbReference>
<dbReference type="Pfam" id="PF02824">
    <property type="entry name" value="TGS"/>
    <property type="match status" value="1"/>
</dbReference>
<keyword evidence="12 17" id="KW-0030">Aminoacyl-tRNA synthetase</keyword>
<evidence type="ECO:0000256" key="11">
    <source>
        <dbReference type="ARBA" id="ARBA00022917"/>
    </source>
</evidence>
<keyword evidence="4" id="KW-0820">tRNA-binding</keyword>
<reference evidence="17" key="1">
    <citation type="journal article" date="2013" name="Syst. Appl. Microbiol.">
        <title>New insights into the archaeal diversity of a hypersaline microbial mat obtained by a metagenomic approach.</title>
        <authorList>
            <person name="Lopez-Lopez A."/>
            <person name="Richter M."/>
            <person name="Pena A."/>
            <person name="Tamames J."/>
            <person name="Rossello-Mora R."/>
        </authorList>
    </citation>
    <scope>NUCLEOTIDE SEQUENCE</scope>
</reference>
<keyword evidence="5 17" id="KW-0436">Ligase</keyword>
<evidence type="ECO:0000256" key="5">
    <source>
        <dbReference type="ARBA" id="ARBA00022598"/>
    </source>
</evidence>
<dbReference type="SMART" id="SM00863">
    <property type="entry name" value="tRNA_SAD"/>
    <property type="match status" value="1"/>
</dbReference>
<dbReference type="GO" id="GO:0046872">
    <property type="term" value="F:metal ion binding"/>
    <property type="evidence" value="ECO:0007669"/>
    <property type="project" value="UniProtKB-KW"/>
</dbReference>
<dbReference type="PROSITE" id="PS51880">
    <property type="entry name" value="TGS"/>
    <property type="match status" value="1"/>
</dbReference>
<dbReference type="InterPro" id="IPR002320">
    <property type="entry name" value="Thr-tRNA-ligase_IIa"/>
</dbReference>
<dbReference type="PROSITE" id="PS50862">
    <property type="entry name" value="AA_TRNA_LIGASE_II"/>
    <property type="match status" value="1"/>
</dbReference>
<dbReference type="InterPro" id="IPR036621">
    <property type="entry name" value="Anticodon-bd_dom_sf"/>
</dbReference>
<dbReference type="InterPro" id="IPR033728">
    <property type="entry name" value="ThrRS_core"/>
</dbReference>
<dbReference type="Gene3D" id="3.40.50.800">
    <property type="entry name" value="Anticodon-binding domain"/>
    <property type="match status" value="1"/>
</dbReference>
<dbReference type="NCBIfam" id="TIGR00418">
    <property type="entry name" value="thrS"/>
    <property type="match status" value="1"/>
</dbReference>
<keyword evidence="11" id="KW-0648">Protein biosynthesis</keyword>
<evidence type="ECO:0000259" key="15">
    <source>
        <dbReference type="PROSITE" id="PS50862"/>
    </source>
</evidence>
<proteinExistence type="inferred from homology"/>
<dbReference type="SUPFAM" id="SSF55186">
    <property type="entry name" value="ThrRS/AlaRS common domain"/>
    <property type="match status" value="1"/>
</dbReference>
<dbReference type="FunFam" id="3.30.980.10:FF:000005">
    <property type="entry name" value="Threonyl-tRNA synthetase, mitochondrial"/>
    <property type="match status" value="1"/>
</dbReference>
<comment type="similarity">
    <text evidence="1">Belongs to the class-II aminoacyl-tRNA synthetase family.</text>
</comment>
<evidence type="ECO:0000256" key="12">
    <source>
        <dbReference type="ARBA" id="ARBA00023146"/>
    </source>
</evidence>
<dbReference type="InterPro" id="IPR012676">
    <property type="entry name" value="TGS-like"/>
</dbReference>
<evidence type="ECO:0000256" key="9">
    <source>
        <dbReference type="ARBA" id="ARBA00022840"/>
    </source>
</evidence>
<dbReference type="FunFam" id="3.30.930.10:FF:000002">
    <property type="entry name" value="Threonine--tRNA ligase"/>
    <property type="match status" value="1"/>
</dbReference>
<dbReference type="Gene3D" id="3.30.980.10">
    <property type="entry name" value="Threonyl-trna Synthetase, Chain A, domain 2"/>
    <property type="match status" value="1"/>
</dbReference>
<dbReference type="InterPro" id="IPR012947">
    <property type="entry name" value="tRNA_SAD"/>
</dbReference>
<keyword evidence="3" id="KW-0963">Cytoplasm</keyword>
<dbReference type="SUPFAM" id="SSF55681">
    <property type="entry name" value="Class II aaRS and biotin synthetases"/>
    <property type="match status" value="1"/>
</dbReference>
<dbReference type="InterPro" id="IPR002314">
    <property type="entry name" value="aa-tRNA-synt_IIb"/>
</dbReference>
<dbReference type="Pfam" id="PF00587">
    <property type="entry name" value="tRNA-synt_2b"/>
    <property type="match status" value="1"/>
</dbReference>
<dbReference type="FunFam" id="3.40.50.800:FF:000001">
    <property type="entry name" value="Threonine--tRNA ligase"/>
    <property type="match status" value="1"/>
</dbReference>
<organism evidence="17">
    <name type="scientific">uncultured organism</name>
    <dbReference type="NCBI Taxonomy" id="155900"/>
    <lineage>
        <taxon>unclassified sequences</taxon>
        <taxon>environmental samples</taxon>
    </lineage>
</organism>
<dbReference type="Gene3D" id="3.30.930.10">
    <property type="entry name" value="Bira Bifunctional Protein, Domain 2"/>
    <property type="match status" value="1"/>
</dbReference>
<dbReference type="PRINTS" id="PR01047">
    <property type="entry name" value="TRNASYNTHTHR"/>
</dbReference>
<evidence type="ECO:0000256" key="7">
    <source>
        <dbReference type="ARBA" id="ARBA00022741"/>
    </source>
</evidence>
<dbReference type="SUPFAM" id="SSF81271">
    <property type="entry name" value="TGS-like"/>
    <property type="match status" value="1"/>
</dbReference>
<evidence type="ECO:0000256" key="2">
    <source>
        <dbReference type="ARBA" id="ARBA00013163"/>
    </source>
</evidence>
<dbReference type="Pfam" id="PF03129">
    <property type="entry name" value="HGTP_anticodon"/>
    <property type="match status" value="1"/>
</dbReference>
<keyword evidence="6" id="KW-0479">Metal-binding</keyword>
<dbReference type="InterPro" id="IPR004154">
    <property type="entry name" value="Anticodon-bd"/>
</dbReference>
<dbReference type="InterPro" id="IPR004095">
    <property type="entry name" value="TGS"/>
</dbReference>
<gene>
    <name evidence="17" type="ORF">FLSS-4_0015</name>
</gene>